<evidence type="ECO:0000313" key="1">
    <source>
        <dbReference type="EMBL" id="KKN30261.1"/>
    </source>
</evidence>
<evidence type="ECO:0008006" key="2">
    <source>
        <dbReference type="Google" id="ProtNLM"/>
    </source>
</evidence>
<dbReference type="PANTHER" id="PTHR35861:SF1">
    <property type="entry name" value="PHAGE TAIL SHEATH PROTEIN"/>
    <property type="match status" value="1"/>
</dbReference>
<reference evidence="1" key="1">
    <citation type="journal article" date="2015" name="Nature">
        <title>Complex archaea that bridge the gap between prokaryotes and eukaryotes.</title>
        <authorList>
            <person name="Spang A."/>
            <person name="Saw J.H."/>
            <person name="Jorgensen S.L."/>
            <person name="Zaremba-Niedzwiedzka K."/>
            <person name="Martijn J."/>
            <person name="Lind A.E."/>
            <person name="van Eijk R."/>
            <person name="Schleper C."/>
            <person name="Guy L."/>
            <person name="Ettema T.J."/>
        </authorList>
    </citation>
    <scope>NUCLEOTIDE SEQUENCE</scope>
</reference>
<dbReference type="InterPro" id="IPR052042">
    <property type="entry name" value="Tail_sheath_structural"/>
</dbReference>
<accession>A0A0F9RZC6</accession>
<dbReference type="PANTHER" id="PTHR35861">
    <property type="match status" value="1"/>
</dbReference>
<protein>
    <recommendedName>
        <fullName evidence="2">Tail sheath protein subtilisin-like domain-containing protein</fullName>
    </recommendedName>
</protein>
<comment type="caution">
    <text evidence="1">The sequence shown here is derived from an EMBL/GenBank/DDBJ whole genome shotgun (WGS) entry which is preliminary data.</text>
</comment>
<dbReference type="AlphaFoldDB" id="A0A0F9RZC6"/>
<organism evidence="1">
    <name type="scientific">marine sediment metagenome</name>
    <dbReference type="NCBI Taxonomy" id="412755"/>
    <lineage>
        <taxon>unclassified sequences</taxon>
        <taxon>metagenomes</taxon>
        <taxon>ecological metagenomes</taxon>
    </lineage>
</organism>
<dbReference type="EMBL" id="LAZR01002422">
    <property type="protein sequence ID" value="KKN30261.1"/>
    <property type="molecule type" value="Genomic_DNA"/>
</dbReference>
<gene>
    <name evidence="1" type="ORF">LCGC14_0835760</name>
</gene>
<name>A0A0F9RZC6_9ZZZZ</name>
<proteinExistence type="predicted"/>
<sequence>MAQRRFGPTRGAGVAIIEVEGAKVIQPGALGMVGYTGILEKGPVGKLISVFSKAEFLKVCGGIIDDSLLPDAARQYFDNTAGAGGMHLVRVTDGTEVQAELTLYSRIAGEDPPSLNPGPRTAMGTVKAANGGRWGGKRDVDTESLALAAYTTQTSFITTKDFETDQWKGGVVTLDDVLNKTYPIVGNTKGPNSVITVAADQTIQTDLGVTDPARYNLEKDNLLEDGSLKALSILIEDGEDNPDTEFALSVFVDGDLVKKYANLSTDPVSGRYWVSLINDDPSNDEIEVEDLVTGAHVANTRPANHYGVSTAVTATVLTATIFDSVVSISPTDANPVITLGTTDDVMLEQVITIDIGAVGAFTAVTSSRFGDILGGGGATDALFTPENKFTPPFTITDGGTVLADGDQVIIQYKPFIAGSLVDGQLFPDKATPADKLARFRIAANDHDTITVALGSDMTAVASGTEEFLVEAAQQLAKGQDGNADVVDADYIVQGYDVETSPFNRLFGKNFGLVKLATPGITPAAVAKAGVAYAASRNYQYRYEIPANILSETDAIAQINETLGRSIYAVVSFPSFGNVTDPNSRDGKLKEVSLTGQIHGREAAIARDFDGYHKAAAGLDATLPALLDLPTKDAVLNEELLNPVGIGVIKKVQGNFILWGDRTVADDPEWRFKHQREQMSFYENTLRENFDFLIFAINDTRNDAIAVSALRSFFRPEFVKRALRGDTFDEAAQIKIDSENNTDLTRGNGDLFADISLKLADTVERFIIRIGKQGIFDEVG</sequence>